<dbReference type="VEuPathDB" id="TrichDB:TRFO_25539"/>
<dbReference type="PANTHER" id="PTHR43571">
    <property type="entry name" value="NADP-SPECIFIC GLUTAMATE DEHYDROGENASE 1-RELATED"/>
    <property type="match status" value="1"/>
</dbReference>
<evidence type="ECO:0000256" key="6">
    <source>
        <dbReference type="PIRSR" id="PIRSR000185-2"/>
    </source>
</evidence>
<feature type="binding site" evidence="6">
    <location>
        <position position="87"/>
    </location>
    <ligand>
        <name>substrate</name>
    </ligand>
</feature>
<feature type="binding site" evidence="6">
    <location>
        <position position="108"/>
    </location>
    <ligand>
        <name>substrate</name>
    </ligand>
</feature>
<keyword evidence="6" id="KW-0520">NAD</keyword>
<dbReference type="InterPro" id="IPR036291">
    <property type="entry name" value="NAD(P)-bd_dom_sf"/>
</dbReference>
<feature type="binding site" evidence="6">
    <location>
        <position position="162"/>
    </location>
    <ligand>
        <name>substrate</name>
    </ligand>
</feature>
<evidence type="ECO:0000256" key="7">
    <source>
        <dbReference type="PIRSR" id="PIRSR000185-3"/>
    </source>
</evidence>
<organism evidence="10 11">
    <name type="scientific">Tritrichomonas foetus</name>
    <dbReference type="NCBI Taxonomy" id="1144522"/>
    <lineage>
        <taxon>Eukaryota</taxon>
        <taxon>Metamonada</taxon>
        <taxon>Parabasalia</taxon>
        <taxon>Tritrichomonadida</taxon>
        <taxon>Tritrichomonadidae</taxon>
        <taxon>Tritrichomonas</taxon>
    </lineage>
</organism>
<dbReference type="InterPro" id="IPR006095">
    <property type="entry name" value="Glu/Leu/Phe/Val/Trp_DH"/>
</dbReference>
<dbReference type="FunFam" id="3.40.50.10860:FF:000002">
    <property type="entry name" value="Glutamate dehydrogenase"/>
    <property type="match status" value="1"/>
</dbReference>
<feature type="binding site" evidence="6">
    <location>
        <position position="111"/>
    </location>
    <ligand>
        <name>substrate</name>
    </ligand>
</feature>
<dbReference type="EMBL" id="MLAK01000726">
    <property type="protein sequence ID" value="OHT06429.1"/>
    <property type="molecule type" value="Genomic_DNA"/>
</dbReference>
<sequence>MQAVQEVLEIVRKRDPDQKEFIQAVEEVLTSLVPILEKEPKYQKLLPLMIEPERVIMFRVPWVDDSGVIRVNRGFRVQFNSAIGPYKGGCRFRGNVNLSILKFLGFEQVWKNSLTTLPMGGGKGGSDFDPSGKSDGEVMRFCQSFMIELQRHIGPDCDVPAGDIGVGAREIGYMFGMYKRIRNNFEGVLTGKGIPYGGSLIRPEATGYGLIYFLVEMLKSRNQDLKGKRCMVSGSGNVAWGAIQKIIQLGGVPVTCSDSKGVLVFKDGMTMEHCEAMNKLKTQLRKPLSEYKATFPELSGFEYIPDKSVWAVEIPCEIALPCATQNEIFPEHVPIMLKNGVKIVAEGANMPSTNETIELYIKNDIFYGPGKAANAGGVSVSGLEMTQNSMRLAWTREEVDEKLQSIMKRIFEAAYEASKLYNVPLYKGANLAGFKRVAEAMLAYGCV</sequence>
<feature type="domain" description="Glutamate/phenylalanine/leucine/valine/L-tryptophan dehydrogenase C-terminal" evidence="9">
    <location>
        <begin position="199"/>
        <end position="445"/>
    </location>
</feature>
<dbReference type="PRINTS" id="PR00082">
    <property type="entry name" value="GLFDHDRGNASE"/>
</dbReference>
<dbReference type="Gene3D" id="3.40.50.720">
    <property type="entry name" value="NAD(P)-binding Rossmann-like Domain"/>
    <property type="match status" value="1"/>
</dbReference>
<comment type="similarity">
    <text evidence="1 4 8">Belongs to the Glu/Leu/Phe/Val dehydrogenases family.</text>
</comment>
<dbReference type="Pfam" id="PF02812">
    <property type="entry name" value="ELFV_dehydrog_N"/>
    <property type="match status" value="1"/>
</dbReference>
<dbReference type="InterPro" id="IPR033922">
    <property type="entry name" value="NAD_bind_Glu_DH"/>
</dbReference>
<dbReference type="NCBIfam" id="NF006929">
    <property type="entry name" value="PRK09414.1"/>
    <property type="match status" value="1"/>
</dbReference>
<dbReference type="Gene3D" id="3.40.50.10860">
    <property type="entry name" value="Leucine Dehydrogenase, chain A, domain 1"/>
    <property type="match status" value="1"/>
</dbReference>
<evidence type="ECO:0000256" key="4">
    <source>
        <dbReference type="PIRNR" id="PIRNR000185"/>
    </source>
</evidence>
<proteinExistence type="inferred from homology"/>
<keyword evidence="6" id="KW-0547">Nucleotide-binding</keyword>
<dbReference type="CDD" id="cd05313">
    <property type="entry name" value="NAD_bind_2_Glu_DH"/>
    <property type="match status" value="1"/>
</dbReference>
<dbReference type="InterPro" id="IPR006097">
    <property type="entry name" value="Glu/Leu/Phe/Val/Trp_DH_dimer"/>
</dbReference>
<dbReference type="GO" id="GO:0000166">
    <property type="term" value="F:nucleotide binding"/>
    <property type="evidence" value="ECO:0007669"/>
    <property type="project" value="UniProtKB-KW"/>
</dbReference>
<dbReference type="Gene3D" id="1.10.285.10">
    <property type="entry name" value="Glutamate Dehydrogenase, chain A, domain 3"/>
    <property type="match status" value="2"/>
</dbReference>
<dbReference type="InterPro" id="IPR046346">
    <property type="entry name" value="Aminoacid_DH-like_N_sf"/>
</dbReference>
<name>A0A1J4KAE7_9EUKA</name>
<dbReference type="Proteomes" id="UP000179807">
    <property type="component" value="Unassembled WGS sequence"/>
</dbReference>
<keyword evidence="3 4" id="KW-0560">Oxidoreductase</keyword>
<dbReference type="SMART" id="SM00839">
    <property type="entry name" value="ELFV_dehydrog"/>
    <property type="match status" value="1"/>
</dbReference>
<dbReference type="OrthoDB" id="6718861at2759"/>
<dbReference type="GO" id="GO:0006537">
    <property type="term" value="P:glutamate biosynthetic process"/>
    <property type="evidence" value="ECO:0007669"/>
    <property type="project" value="TreeGrafter"/>
</dbReference>
<dbReference type="InterPro" id="IPR006096">
    <property type="entry name" value="Glu/Leu/Phe/Val/Trp_DH_C"/>
</dbReference>
<dbReference type="FunFam" id="3.40.50.720:FF:000030">
    <property type="entry name" value="Glutamate dehydrogenase"/>
    <property type="match status" value="1"/>
</dbReference>
<dbReference type="SUPFAM" id="SSF51735">
    <property type="entry name" value="NAD(P)-binding Rossmann-fold domains"/>
    <property type="match status" value="1"/>
</dbReference>
<dbReference type="RefSeq" id="XP_068359565.1">
    <property type="nucleotide sequence ID" value="XM_068504421.1"/>
</dbReference>
<dbReference type="Pfam" id="PF00208">
    <property type="entry name" value="ELFV_dehydrog"/>
    <property type="match status" value="1"/>
</dbReference>
<comment type="subunit">
    <text evidence="2">Homohexamer.</text>
</comment>
<dbReference type="PIRSF" id="PIRSF000185">
    <property type="entry name" value="Glu_DH"/>
    <property type="match status" value="1"/>
</dbReference>
<evidence type="ECO:0000256" key="2">
    <source>
        <dbReference type="ARBA" id="ARBA00011643"/>
    </source>
</evidence>
<feature type="binding site" evidence="6">
    <location>
        <position position="237"/>
    </location>
    <ligand>
        <name>NAD(+)</name>
        <dbReference type="ChEBI" id="CHEBI:57540"/>
    </ligand>
</feature>
<evidence type="ECO:0000313" key="11">
    <source>
        <dbReference type="Proteomes" id="UP000179807"/>
    </source>
</evidence>
<reference evidence="10" key="1">
    <citation type="submission" date="2016-10" db="EMBL/GenBank/DDBJ databases">
        <authorList>
            <person name="Benchimol M."/>
            <person name="Almeida L.G."/>
            <person name="Vasconcelos A.T."/>
            <person name="Perreira-Neves A."/>
            <person name="Rosa I.A."/>
            <person name="Tasca T."/>
            <person name="Bogo M.R."/>
            <person name="de Souza W."/>
        </authorList>
    </citation>
    <scope>NUCLEOTIDE SEQUENCE [LARGE SCALE GENOMIC DNA]</scope>
    <source>
        <strain evidence="10">K</strain>
    </source>
</reference>
<dbReference type="FunFam" id="1.10.285.10:FF:000001">
    <property type="entry name" value="Glutamate dehydrogenase"/>
    <property type="match status" value="1"/>
</dbReference>
<dbReference type="GeneID" id="94839125"/>
<dbReference type="GO" id="GO:0005829">
    <property type="term" value="C:cytosol"/>
    <property type="evidence" value="ECO:0007669"/>
    <property type="project" value="TreeGrafter"/>
</dbReference>
<dbReference type="AlphaFoldDB" id="A0A1J4KAE7"/>
<feature type="site" description="Important for catalysis" evidence="7">
    <location>
        <position position="163"/>
    </location>
</feature>
<keyword evidence="11" id="KW-1185">Reference proteome</keyword>
<evidence type="ECO:0000313" key="10">
    <source>
        <dbReference type="EMBL" id="OHT06429.1"/>
    </source>
</evidence>
<feature type="binding site" evidence="6">
    <location>
        <position position="206"/>
    </location>
    <ligand>
        <name>NAD(+)</name>
        <dbReference type="ChEBI" id="CHEBI:57540"/>
    </ligand>
</feature>
<dbReference type="InterPro" id="IPR050724">
    <property type="entry name" value="Glu_Leu_Phe_Val_DH"/>
</dbReference>
<protein>
    <recommendedName>
        <fullName evidence="4">Glutamate dehydrogenase</fullName>
    </recommendedName>
</protein>
<dbReference type="InterPro" id="IPR033524">
    <property type="entry name" value="Glu/Leu/Phe/Val_DH_AS"/>
</dbReference>
<comment type="caution">
    <text evidence="10">The sequence shown here is derived from an EMBL/GenBank/DDBJ whole genome shotgun (WGS) entry which is preliminary data.</text>
</comment>
<feature type="active site" description="Proton donor" evidence="5">
    <location>
        <position position="123"/>
    </location>
</feature>
<evidence type="ECO:0000256" key="1">
    <source>
        <dbReference type="ARBA" id="ARBA00006382"/>
    </source>
</evidence>
<evidence type="ECO:0000256" key="8">
    <source>
        <dbReference type="RuleBase" id="RU004417"/>
    </source>
</evidence>
<dbReference type="PANTHER" id="PTHR43571:SF1">
    <property type="entry name" value="NADP-SPECIFIC GLUTAMATE DEHYDROGENASE 1-RELATED"/>
    <property type="match status" value="1"/>
</dbReference>
<dbReference type="PROSITE" id="PS00074">
    <property type="entry name" value="GLFV_DEHYDROGENASE"/>
    <property type="match status" value="1"/>
</dbReference>
<evidence type="ECO:0000256" key="3">
    <source>
        <dbReference type="ARBA" id="ARBA00023002"/>
    </source>
</evidence>
<feature type="binding site" evidence="6">
    <location>
        <position position="381"/>
    </location>
    <ligand>
        <name>substrate</name>
    </ligand>
</feature>
<dbReference type="GO" id="GO:0004354">
    <property type="term" value="F:glutamate dehydrogenase (NADP+) activity"/>
    <property type="evidence" value="ECO:0007669"/>
    <property type="project" value="TreeGrafter"/>
</dbReference>
<evidence type="ECO:0000256" key="5">
    <source>
        <dbReference type="PIRSR" id="PIRSR000185-1"/>
    </source>
</evidence>
<dbReference type="InterPro" id="IPR014362">
    <property type="entry name" value="Glu_DH"/>
</dbReference>
<evidence type="ECO:0000259" key="9">
    <source>
        <dbReference type="SMART" id="SM00839"/>
    </source>
</evidence>
<gene>
    <name evidence="10" type="ORF">TRFO_25539</name>
</gene>
<dbReference type="SUPFAM" id="SSF53223">
    <property type="entry name" value="Aminoacid dehydrogenase-like, N-terminal domain"/>
    <property type="match status" value="1"/>
</dbReference>
<accession>A0A1J4KAE7</accession>